<evidence type="ECO:0000256" key="9">
    <source>
        <dbReference type="SAM" id="MobiDB-lite"/>
    </source>
</evidence>
<proteinExistence type="inferred from homology"/>
<evidence type="ECO:0000256" key="3">
    <source>
        <dbReference type="ARBA" id="ARBA00023015"/>
    </source>
</evidence>
<dbReference type="PROSITE" id="PS51032">
    <property type="entry name" value="AP2_ERF"/>
    <property type="match status" value="1"/>
</dbReference>
<dbReference type="InterPro" id="IPR036955">
    <property type="entry name" value="AP2/ERF_dom_sf"/>
</dbReference>
<dbReference type="EMBL" id="JBBNAF010000001">
    <property type="protein sequence ID" value="KAK9170089.1"/>
    <property type="molecule type" value="Genomic_DNA"/>
</dbReference>
<feature type="compositionally biased region" description="Low complexity" evidence="9">
    <location>
        <begin position="76"/>
        <end position="87"/>
    </location>
</feature>
<dbReference type="SMART" id="SM00380">
    <property type="entry name" value="AP2"/>
    <property type="match status" value="1"/>
</dbReference>
<evidence type="ECO:0000313" key="11">
    <source>
        <dbReference type="EMBL" id="KAK9170089.1"/>
    </source>
</evidence>
<dbReference type="GO" id="GO:0005634">
    <property type="term" value="C:nucleus"/>
    <property type="evidence" value="ECO:0007669"/>
    <property type="project" value="UniProtKB-SubCell"/>
</dbReference>
<keyword evidence="3" id="KW-0805">Transcription regulation</keyword>
<name>A0AAP0LL28_9MAGN</name>
<evidence type="ECO:0000256" key="6">
    <source>
        <dbReference type="ARBA" id="ARBA00023242"/>
    </source>
</evidence>
<evidence type="ECO:0000256" key="8">
    <source>
        <dbReference type="ARBA" id="ARBA00037379"/>
    </source>
</evidence>
<keyword evidence="12" id="KW-1185">Reference proteome</keyword>
<dbReference type="PANTHER" id="PTHR31729">
    <property type="entry name" value="ETHYLENE-RESPONSIVE TRANSCRIPTION FACTOR RAP2-1-RELATED"/>
    <property type="match status" value="1"/>
</dbReference>
<evidence type="ECO:0000256" key="2">
    <source>
        <dbReference type="ARBA" id="ARBA00022745"/>
    </source>
</evidence>
<dbReference type="InterPro" id="IPR001471">
    <property type="entry name" value="AP2/ERF_dom"/>
</dbReference>
<dbReference type="GO" id="GO:0003700">
    <property type="term" value="F:DNA-binding transcription factor activity"/>
    <property type="evidence" value="ECO:0007669"/>
    <property type="project" value="InterPro"/>
</dbReference>
<comment type="caution">
    <text evidence="11">The sequence shown here is derived from an EMBL/GenBank/DDBJ whole genome shotgun (WGS) entry which is preliminary data.</text>
</comment>
<evidence type="ECO:0000259" key="10">
    <source>
        <dbReference type="PROSITE" id="PS51032"/>
    </source>
</evidence>
<feature type="compositionally biased region" description="Pro residues" evidence="9">
    <location>
        <begin position="129"/>
        <end position="141"/>
    </location>
</feature>
<evidence type="ECO:0000313" key="12">
    <source>
        <dbReference type="Proteomes" id="UP001420932"/>
    </source>
</evidence>
<dbReference type="GO" id="GO:0003677">
    <property type="term" value="F:DNA binding"/>
    <property type="evidence" value="ECO:0007669"/>
    <property type="project" value="UniProtKB-KW"/>
</dbReference>
<evidence type="ECO:0000256" key="4">
    <source>
        <dbReference type="ARBA" id="ARBA00023125"/>
    </source>
</evidence>
<dbReference type="Gene3D" id="3.30.730.10">
    <property type="entry name" value="AP2/ERF domain"/>
    <property type="match status" value="1"/>
</dbReference>
<evidence type="ECO:0000256" key="1">
    <source>
        <dbReference type="ARBA" id="ARBA00004123"/>
    </source>
</evidence>
<dbReference type="PANTHER" id="PTHR31729:SF0">
    <property type="entry name" value="ETHYLENE-RESPONSIVE TRANSCRIPTION FACTOR RAP2-10"/>
    <property type="match status" value="1"/>
</dbReference>
<protein>
    <recommendedName>
        <fullName evidence="10">AP2/ERF domain-containing protein</fullName>
    </recommendedName>
</protein>
<feature type="domain" description="AP2/ERF" evidence="10">
    <location>
        <begin position="171"/>
        <end position="230"/>
    </location>
</feature>
<comment type="subcellular location">
    <subcellularLocation>
        <location evidence="1">Nucleus</location>
    </subcellularLocation>
</comment>
<evidence type="ECO:0000256" key="5">
    <source>
        <dbReference type="ARBA" id="ARBA00023163"/>
    </source>
</evidence>
<reference evidence="11 12" key="1">
    <citation type="submission" date="2024-01" db="EMBL/GenBank/DDBJ databases">
        <title>Genome assemblies of Stephania.</title>
        <authorList>
            <person name="Yang L."/>
        </authorList>
    </citation>
    <scope>NUCLEOTIDE SEQUENCE [LARGE SCALE GENOMIC DNA]</scope>
    <source>
        <strain evidence="11">YNDBR</strain>
        <tissue evidence="11">Leaf</tissue>
    </source>
</reference>
<dbReference type="SUPFAM" id="SSF54171">
    <property type="entry name" value="DNA-binding domain"/>
    <property type="match status" value="1"/>
</dbReference>
<accession>A0AAP0LL28</accession>
<dbReference type="InterPro" id="IPR016177">
    <property type="entry name" value="DNA-bd_dom_sf"/>
</dbReference>
<dbReference type="CDD" id="cd00018">
    <property type="entry name" value="AP2"/>
    <property type="match status" value="1"/>
</dbReference>
<keyword evidence="2" id="KW-0936">Ethylene signaling pathway</keyword>
<organism evidence="11 12">
    <name type="scientific">Stephania yunnanensis</name>
    <dbReference type="NCBI Taxonomy" id="152371"/>
    <lineage>
        <taxon>Eukaryota</taxon>
        <taxon>Viridiplantae</taxon>
        <taxon>Streptophyta</taxon>
        <taxon>Embryophyta</taxon>
        <taxon>Tracheophyta</taxon>
        <taxon>Spermatophyta</taxon>
        <taxon>Magnoliopsida</taxon>
        <taxon>Ranunculales</taxon>
        <taxon>Menispermaceae</taxon>
        <taxon>Menispermoideae</taxon>
        <taxon>Cissampelideae</taxon>
        <taxon>Stephania</taxon>
    </lineage>
</organism>
<dbReference type="GO" id="GO:0009873">
    <property type="term" value="P:ethylene-activated signaling pathway"/>
    <property type="evidence" value="ECO:0007669"/>
    <property type="project" value="UniProtKB-KW"/>
</dbReference>
<gene>
    <name evidence="11" type="ORF">Syun_002229</name>
</gene>
<feature type="region of interest" description="Disordered" evidence="9">
    <location>
        <begin position="57"/>
        <end position="87"/>
    </location>
</feature>
<keyword evidence="5" id="KW-0804">Transcription</keyword>
<feature type="region of interest" description="Disordered" evidence="9">
    <location>
        <begin position="123"/>
        <end position="172"/>
    </location>
</feature>
<comment type="similarity">
    <text evidence="7">Belongs to the AP2/ERF transcription factor family. ERF subfamily.</text>
</comment>
<keyword evidence="4" id="KW-0238">DNA-binding</keyword>
<keyword evidence="6" id="KW-0539">Nucleus</keyword>
<dbReference type="PRINTS" id="PR00367">
    <property type="entry name" value="ETHRSPELEMNT"/>
</dbReference>
<sequence length="272" mass="30426">MPVHRGEARADSVGVRAAVYEEEGERQRESRMIRATALWSLPLAGLWVCTPSNTRITSPAHHNPRHHQPPPFHRNPATTTATPTTTAPSDLLLYSHISPIGSAFHQHPDLLHRYMNYTPTLSALRPTPRRIPPPPRLPPTPSRAAFFSPSPPPPSSAPTTSRPSPPPITTQRLGIKMRKWGKWVAEIREPNKRSRIWRRLGSHSTPKAAARAYDTAVFYLRGPTARLNFPEFHKEEGDGGNQAKKIISPNQYVVNVIAIPQRQKEAICKAKH</sequence>
<dbReference type="Proteomes" id="UP001420932">
    <property type="component" value="Unassembled WGS sequence"/>
</dbReference>
<dbReference type="AlphaFoldDB" id="A0AAP0LL28"/>
<comment type="function">
    <text evidence="8">Probably acts as a transcriptional activator. Binds to the GCC-box pathogenesis-related promoter element. May be involved in the regulation of gene expression by stress factors and by components of stress signal transduction pathways.</text>
</comment>
<evidence type="ECO:0000256" key="7">
    <source>
        <dbReference type="ARBA" id="ARBA00024343"/>
    </source>
</evidence>